<dbReference type="AlphaFoldDB" id="A0A1I8FMR6"/>
<evidence type="ECO:0000256" key="1">
    <source>
        <dbReference type="SAM" id="MobiDB-lite"/>
    </source>
</evidence>
<dbReference type="Pfam" id="PF14778">
    <property type="entry name" value="ODR4-like"/>
    <property type="match status" value="1"/>
</dbReference>
<dbReference type="WBParaSite" id="maker-unitig_40189-snap-gene-0.2-mRNA-1">
    <property type="protein sequence ID" value="maker-unitig_40189-snap-gene-0.2-mRNA-1"/>
    <property type="gene ID" value="maker-unitig_40189-snap-gene-0.2"/>
</dbReference>
<dbReference type="InterPro" id="IPR029454">
    <property type="entry name" value="ODR-4-like"/>
</dbReference>
<keyword evidence="2" id="KW-1185">Reference proteome</keyword>
<organism evidence="2 3">
    <name type="scientific">Macrostomum lignano</name>
    <dbReference type="NCBI Taxonomy" id="282301"/>
    <lineage>
        <taxon>Eukaryota</taxon>
        <taxon>Metazoa</taxon>
        <taxon>Spiralia</taxon>
        <taxon>Lophotrochozoa</taxon>
        <taxon>Platyhelminthes</taxon>
        <taxon>Rhabditophora</taxon>
        <taxon>Macrostomorpha</taxon>
        <taxon>Macrostomida</taxon>
        <taxon>Macrostomidae</taxon>
        <taxon>Macrostomum</taxon>
    </lineage>
</organism>
<name>A0A1I8FMR6_9PLAT</name>
<feature type="region of interest" description="Disordered" evidence="1">
    <location>
        <begin position="93"/>
        <end position="113"/>
    </location>
</feature>
<evidence type="ECO:0000313" key="3">
    <source>
        <dbReference type="WBParaSite" id="maker-unitig_40189-snap-gene-0.2-mRNA-1"/>
    </source>
</evidence>
<dbReference type="Proteomes" id="UP000095280">
    <property type="component" value="Unplaced"/>
</dbReference>
<sequence>VTGCFPLFALIPLRLIRPGRLALYLAAQELSISSGLFVEGKSPALRLPRRVLVRHPRCPQAVLSDYSFPGETSQDVLDRLAYFFSTDLSPEDVNFGPEAESNSAASSRDEMSADEAEMMMEGVDRGGTDSGGDGDRRAPMPAKVLADADWPRHSLLLCTGCSASEVHIQACTRHSSQHIREYAELLCITAEPVSLTALESGRGPADLQEEEHCPRQTEEEQNEEDQIATLCLLLSASCSSRVVQLASDSVWPRCMQEQPLEIAVTARRTLSQMRGPEIRIITVPVAESMEAATLQPGRWLCRFNWPYVGGLAFALIFWRAAPAILGLFHCYLAL</sequence>
<proteinExistence type="predicted"/>
<reference evidence="3" key="1">
    <citation type="submission" date="2016-11" db="UniProtKB">
        <authorList>
            <consortium name="WormBaseParasite"/>
        </authorList>
    </citation>
    <scope>IDENTIFICATION</scope>
</reference>
<protein>
    <submittedName>
        <fullName evidence="3">Transmembrane protein</fullName>
    </submittedName>
</protein>
<accession>A0A1I8FMR6</accession>
<evidence type="ECO:0000313" key="2">
    <source>
        <dbReference type="Proteomes" id="UP000095280"/>
    </source>
</evidence>